<dbReference type="EMBL" id="CAJNRE010020375">
    <property type="protein sequence ID" value="CAF2230262.1"/>
    <property type="molecule type" value="Genomic_DNA"/>
</dbReference>
<evidence type="ECO:0000313" key="3">
    <source>
        <dbReference type="EMBL" id="CAF2230262.1"/>
    </source>
</evidence>
<dbReference type="Pfam" id="PF12509">
    <property type="entry name" value="DUF3715"/>
    <property type="match status" value="1"/>
</dbReference>
<dbReference type="PANTHER" id="PTHR22380:SF1">
    <property type="entry name" value="TESTIS-EXPRESSED PROTEIN 15"/>
    <property type="match status" value="1"/>
</dbReference>
<dbReference type="GO" id="GO:0010569">
    <property type="term" value="P:regulation of double-strand break repair via homologous recombination"/>
    <property type="evidence" value="ECO:0007669"/>
    <property type="project" value="InterPro"/>
</dbReference>
<organism evidence="3 4">
    <name type="scientific">Rotaria magnacalcarata</name>
    <dbReference type="NCBI Taxonomy" id="392030"/>
    <lineage>
        <taxon>Eukaryota</taxon>
        <taxon>Metazoa</taxon>
        <taxon>Spiralia</taxon>
        <taxon>Gnathifera</taxon>
        <taxon>Rotifera</taxon>
        <taxon>Eurotatoria</taxon>
        <taxon>Bdelloidea</taxon>
        <taxon>Philodinida</taxon>
        <taxon>Philodinidae</taxon>
        <taxon>Rotaria</taxon>
    </lineage>
</organism>
<dbReference type="InterPro" id="IPR026616">
    <property type="entry name" value="TEX15"/>
</dbReference>
<evidence type="ECO:0000256" key="1">
    <source>
        <dbReference type="SAM" id="MobiDB-lite"/>
    </source>
</evidence>
<comment type="caution">
    <text evidence="3">The sequence shown here is derived from an EMBL/GenBank/DDBJ whole genome shotgun (WGS) entry which is preliminary data.</text>
</comment>
<accession>A0A816ZXB9</accession>
<dbReference type="InterPro" id="IPR022188">
    <property type="entry name" value="TASOR_DUF3715"/>
</dbReference>
<proteinExistence type="predicted"/>
<dbReference type="SUPFAM" id="SSF101447">
    <property type="entry name" value="Formin homology 2 domain (FH2 domain)"/>
    <property type="match status" value="1"/>
</dbReference>
<dbReference type="GO" id="GO:0007130">
    <property type="term" value="P:synaptonemal complex assembly"/>
    <property type="evidence" value="ECO:0007669"/>
    <property type="project" value="TreeGrafter"/>
</dbReference>
<gene>
    <name evidence="3" type="ORF">MBJ925_LOCUS36850</name>
</gene>
<feature type="compositionally biased region" description="Low complexity" evidence="1">
    <location>
        <begin position="847"/>
        <end position="858"/>
    </location>
</feature>
<protein>
    <recommendedName>
        <fullName evidence="2">TASOR pseudo-PARP domain-containing protein</fullName>
    </recommendedName>
</protein>
<sequence length="956" mass="102573">MTDENVTDSEANNDNTNGIVENYHQLPPPPPPPPPPPLLTPLKTILETSCNSTIERSIHNVLRKHFLEQRPITWKPIKVELIVNTQLTDDFFLIRKRFEKGSGGNRYEFEEHYGFLIENDAQVSDICNNGYHCTETSFNVLGHSKCGVYVCKYADVCIRQASVRRTWEGSMTIKMIIFKIVEGKQTAALVRKGPKLQPIAPTPQFTSHCSVITPKETDDLEKQFDQSQVNINELIFLYEFEGRETIKRPHHCLPYAIVSLIQDGTQWPVNFDDFDVELGVLETDTLRVIAQTDDQLLQNKLKENIELAEAATRALEHIYEEEPLPPPPTVADHVHLPSTNSEILLTTTMSDNTSASVVNGIGTSASLTISNDNSSTTSPSPIVVLTNNTDASLNSLVQPPPPPPSSSTATIVATSKTPATAVATTIPLTHSAAAVQAAYRQQTSLLGALPSAAALRGASNAVYSAPAGFANGMNGSILYGGVSLDALRGYSTGTTGASPYVFAAHAGQSLQQPALYAAQLQAVAQQQQAVQFAAAQQQQQQQQQNLINSIPAGYMLVRTANGGYALLGNPTGASTAAMQPQAQASLAQQQYISFNAAGQPTATTSRYPVAMVGGQSQQLVYQYAGQPTGQATPTQYIQVPANYVQQQLSTSPIMQAAASTGSQAYTSQIPTEYIRIPQAANNNNNNNNNNNINTASIVSSSNVATSSSSAQSQQASTLISPQKQSAASATAAALQQQQQYQHSQYAQHNQQQPVNSAHGANVYYAAIAQAQAQLTAQVQAQQQQQQQQVAAAYSQQQQQQQQLNFISQMQYGTQQGVPQQMYYATSGGQTIYQAGGQSYVLAQASPTAGTTTTTGAPAMYSAGPALHNGSAQQQSQQHASQSQQQQQQQQQLAYQIAAATGQSAAAAYQMINAASNASAASQQQTTAAAGVVAQQPAQLVQRSGVLPQVRHHPYRN</sequence>
<dbReference type="GO" id="GO:0007140">
    <property type="term" value="P:male meiotic nuclear division"/>
    <property type="evidence" value="ECO:0007669"/>
    <property type="project" value="InterPro"/>
</dbReference>
<feature type="region of interest" description="Disordered" evidence="1">
    <location>
        <begin position="1"/>
        <end position="38"/>
    </location>
</feature>
<feature type="compositionally biased region" description="Pro residues" evidence="1">
    <location>
        <begin position="26"/>
        <end position="38"/>
    </location>
</feature>
<dbReference type="GO" id="GO:0005634">
    <property type="term" value="C:nucleus"/>
    <property type="evidence" value="ECO:0007669"/>
    <property type="project" value="TreeGrafter"/>
</dbReference>
<feature type="compositionally biased region" description="Low complexity" evidence="1">
    <location>
        <begin position="870"/>
        <end position="886"/>
    </location>
</feature>
<dbReference type="Proteomes" id="UP000663824">
    <property type="component" value="Unassembled WGS sequence"/>
</dbReference>
<feature type="compositionally biased region" description="Polar residues" evidence="1">
    <location>
        <begin position="8"/>
        <end position="19"/>
    </location>
</feature>
<reference evidence="3" key="1">
    <citation type="submission" date="2021-02" db="EMBL/GenBank/DDBJ databases">
        <authorList>
            <person name="Nowell W R."/>
        </authorList>
    </citation>
    <scope>NUCLEOTIDE SEQUENCE</scope>
</reference>
<name>A0A816ZXB9_9BILA</name>
<evidence type="ECO:0000313" key="4">
    <source>
        <dbReference type="Proteomes" id="UP000663824"/>
    </source>
</evidence>
<dbReference type="AlphaFoldDB" id="A0A816ZXB9"/>
<feature type="region of interest" description="Disordered" evidence="1">
    <location>
        <begin position="847"/>
        <end position="886"/>
    </location>
</feature>
<dbReference type="PANTHER" id="PTHR22380">
    <property type="entry name" value="TESTIS-EXPRESSED PROTEIN 15"/>
    <property type="match status" value="1"/>
</dbReference>
<feature type="domain" description="TASOR pseudo-PARP" evidence="2">
    <location>
        <begin position="105"/>
        <end position="254"/>
    </location>
</feature>
<evidence type="ECO:0000259" key="2">
    <source>
        <dbReference type="Pfam" id="PF12509"/>
    </source>
</evidence>